<dbReference type="InterPro" id="IPR028054">
    <property type="entry name" value="DUF4481"/>
</dbReference>
<feature type="transmembrane region" description="Helical" evidence="2">
    <location>
        <begin position="276"/>
        <end position="297"/>
    </location>
</feature>
<evidence type="ECO:0000256" key="2">
    <source>
        <dbReference type="SAM" id="Phobius"/>
    </source>
</evidence>
<feature type="region of interest" description="Disordered" evidence="1">
    <location>
        <begin position="449"/>
        <end position="485"/>
    </location>
</feature>
<keyword evidence="2" id="KW-0812">Transmembrane</keyword>
<proteinExistence type="predicted"/>
<comment type="caution">
    <text evidence="3">The sequence shown here is derived from an EMBL/GenBank/DDBJ whole genome shotgun (WGS) entry which is preliminary data.</text>
</comment>
<accession>A0A922I5L7</accession>
<sequence length="550" mass="62135">MDPLSEIQQQQQQQQQQQNQQQQQPNQLADFSIDRMFEKMNNNNNDNSWVQFDDQQTSDQQQSSLPTTINSLKTIDSKSVVVNDDGDGDDNINKSAIRLKSSNSSAENNQQSQQQQQQQFATIDLSANSTTQVLQINGGNSGGNGGGGGNSTNIAGSSSSSNLTKSNHSNTSSSVLNIPKSGFSNGDIVVTLYPLNNNCAWLTPATFKAHLVPEELMAQPLTLTVEDYVSTMSILLSDYRFHLYITLHKRILALWITLSIIVLLGILASGTKGLSIFLSGIMWLVLNALGIFLVIFIKSRLYRMLEECLSQINSIFGRHNIFLGIDDRGHFSCHKINLIFVYFDPKYCIVSINKFLQDMLKNNNNKDLQTTKHQHQNNRNQHQNIDTSILDGNSGDNRFIGDDDNIYITGSSGTRQISQKEKQAEKLLYRYSQRWIREFGRQRMSLSIIQPQPEQSSSSSSSLQPQQQQQQSNNSNQQQQQQQQSINITIPSSTDIPPRHCRQAKCFCQFIEEMYRGKQQQQQQQQQQSFGNFCLTSFLPCISMIPSFCR</sequence>
<feature type="compositionally biased region" description="Low complexity" evidence="1">
    <location>
        <begin position="101"/>
        <end position="119"/>
    </location>
</feature>
<keyword evidence="2" id="KW-0472">Membrane</keyword>
<protein>
    <submittedName>
        <fullName evidence="3">Uncharacterized protein</fullName>
    </submittedName>
</protein>
<feature type="compositionally biased region" description="Gly residues" evidence="1">
    <location>
        <begin position="139"/>
        <end position="150"/>
    </location>
</feature>
<feature type="region of interest" description="Disordered" evidence="1">
    <location>
        <begin position="134"/>
        <end position="176"/>
    </location>
</feature>
<reference evidence="3" key="1">
    <citation type="submission" date="2013-05" db="EMBL/GenBank/DDBJ databases">
        <authorList>
            <person name="Yim A.K.Y."/>
            <person name="Chan T.F."/>
            <person name="Ji K.M."/>
            <person name="Liu X.Y."/>
            <person name="Zhou J.W."/>
            <person name="Li R.Q."/>
            <person name="Yang K.Y."/>
            <person name="Li J."/>
            <person name="Li M."/>
            <person name="Law P.T.W."/>
            <person name="Wu Y.L."/>
            <person name="Cai Z.L."/>
            <person name="Qin H."/>
            <person name="Bao Y."/>
            <person name="Leung R.K.K."/>
            <person name="Ng P.K.S."/>
            <person name="Zou J."/>
            <person name="Zhong X.J."/>
            <person name="Ran P.X."/>
            <person name="Zhong N.S."/>
            <person name="Liu Z.G."/>
            <person name="Tsui S.K.W."/>
        </authorList>
    </citation>
    <scope>NUCLEOTIDE SEQUENCE</scope>
    <source>
        <strain evidence="3">Derf</strain>
        <tissue evidence="3">Whole organism</tissue>
    </source>
</reference>
<name>A0A922I5L7_DERFA</name>
<organism evidence="3 4">
    <name type="scientific">Dermatophagoides farinae</name>
    <name type="common">American house dust mite</name>
    <dbReference type="NCBI Taxonomy" id="6954"/>
    <lineage>
        <taxon>Eukaryota</taxon>
        <taxon>Metazoa</taxon>
        <taxon>Ecdysozoa</taxon>
        <taxon>Arthropoda</taxon>
        <taxon>Chelicerata</taxon>
        <taxon>Arachnida</taxon>
        <taxon>Acari</taxon>
        <taxon>Acariformes</taxon>
        <taxon>Sarcoptiformes</taxon>
        <taxon>Astigmata</taxon>
        <taxon>Psoroptidia</taxon>
        <taxon>Analgoidea</taxon>
        <taxon>Pyroglyphidae</taxon>
        <taxon>Dermatophagoidinae</taxon>
        <taxon>Dermatophagoides</taxon>
    </lineage>
</organism>
<feature type="transmembrane region" description="Helical" evidence="2">
    <location>
        <begin position="251"/>
        <end position="270"/>
    </location>
</feature>
<dbReference type="AlphaFoldDB" id="A0A922I5L7"/>
<dbReference type="PANTHER" id="PTHR31193">
    <property type="entry name" value="TRANSMEMBRANE PROTEIN C9ORF91"/>
    <property type="match status" value="1"/>
</dbReference>
<keyword evidence="4" id="KW-1185">Reference proteome</keyword>
<evidence type="ECO:0000313" key="4">
    <source>
        <dbReference type="Proteomes" id="UP000790347"/>
    </source>
</evidence>
<evidence type="ECO:0000256" key="1">
    <source>
        <dbReference type="SAM" id="MobiDB-lite"/>
    </source>
</evidence>
<reference evidence="3" key="2">
    <citation type="journal article" date="2022" name="Res Sq">
        <title>Comparative Genomics Reveals Insights into the Divergent Evolution of Astigmatic Mites and Household Pest Adaptations.</title>
        <authorList>
            <person name="Xiong Q."/>
            <person name="Wan A.T.-Y."/>
            <person name="Liu X.-Y."/>
            <person name="Fung C.S.-H."/>
            <person name="Xiao X."/>
            <person name="Malainual N."/>
            <person name="Hou J."/>
            <person name="Wang L."/>
            <person name="Wang M."/>
            <person name="Yang K."/>
            <person name="Cui Y."/>
            <person name="Leung E."/>
            <person name="Nong W."/>
            <person name="Shin S.-K."/>
            <person name="Au S."/>
            <person name="Jeong K.Y."/>
            <person name="Chew F.T."/>
            <person name="Hui J."/>
            <person name="Leung T.F."/>
            <person name="Tungtrongchitr A."/>
            <person name="Zhong N."/>
            <person name="Liu Z."/>
            <person name="Tsui S."/>
        </authorList>
    </citation>
    <scope>NUCLEOTIDE SEQUENCE</scope>
    <source>
        <strain evidence="3">Derf</strain>
        <tissue evidence="3">Whole organism</tissue>
    </source>
</reference>
<feature type="region of interest" description="Disordered" evidence="1">
    <location>
        <begin position="101"/>
        <end position="120"/>
    </location>
</feature>
<feature type="compositionally biased region" description="Low complexity" evidence="1">
    <location>
        <begin position="8"/>
        <end position="27"/>
    </location>
</feature>
<feature type="compositionally biased region" description="Low complexity" evidence="1">
    <location>
        <begin position="41"/>
        <end position="64"/>
    </location>
</feature>
<keyword evidence="2" id="KW-1133">Transmembrane helix</keyword>
<feature type="compositionally biased region" description="Low complexity" evidence="1">
    <location>
        <begin position="151"/>
        <end position="176"/>
    </location>
</feature>
<feature type="region of interest" description="Disordered" evidence="1">
    <location>
        <begin position="370"/>
        <end position="392"/>
    </location>
</feature>
<dbReference type="PANTHER" id="PTHR31193:SF1">
    <property type="entry name" value="TRANSMEMBRANE PROTEIN 268"/>
    <property type="match status" value="1"/>
</dbReference>
<dbReference type="Pfam" id="PF14800">
    <property type="entry name" value="DUF4481"/>
    <property type="match status" value="1"/>
</dbReference>
<feature type="region of interest" description="Disordered" evidence="1">
    <location>
        <begin position="1"/>
        <end position="70"/>
    </location>
</feature>
<evidence type="ECO:0000313" key="3">
    <source>
        <dbReference type="EMBL" id="KAH9517775.1"/>
    </source>
</evidence>
<dbReference type="EMBL" id="ASGP02000003">
    <property type="protein sequence ID" value="KAH9517775.1"/>
    <property type="molecule type" value="Genomic_DNA"/>
</dbReference>
<dbReference type="Proteomes" id="UP000790347">
    <property type="component" value="Unassembled WGS sequence"/>
</dbReference>
<gene>
    <name evidence="3" type="ORF">DERF_008407</name>
</gene>